<accession>A0AAV3R331</accession>
<protein>
    <submittedName>
        <fullName evidence="2">Uncharacterized protein</fullName>
    </submittedName>
</protein>
<proteinExistence type="predicted"/>
<evidence type="ECO:0000313" key="2">
    <source>
        <dbReference type="EMBL" id="GAA0170280.1"/>
    </source>
</evidence>
<sequence>MLRTKTYRLNKLAQGPEPISRSDMEHHRSNSSRDSDEPKAYSVAIANNATSPFFIVITAMSSPSIYLELEESTKKSEVTN</sequence>
<feature type="region of interest" description="Disordered" evidence="1">
    <location>
        <begin position="1"/>
        <end position="39"/>
    </location>
</feature>
<keyword evidence="3" id="KW-1185">Reference proteome</keyword>
<organism evidence="2 3">
    <name type="scientific">Lithospermum erythrorhizon</name>
    <name type="common">Purple gromwell</name>
    <name type="synonym">Lithospermum officinale var. erythrorhizon</name>
    <dbReference type="NCBI Taxonomy" id="34254"/>
    <lineage>
        <taxon>Eukaryota</taxon>
        <taxon>Viridiplantae</taxon>
        <taxon>Streptophyta</taxon>
        <taxon>Embryophyta</taxon>
        <taxon>Tracheophyta</taxon>
        <taxon>Spermatophyta</taxon>
        <taxon>Magnoliopsida</taxon>
        <taxon>eudicotyledons</taxon>
        <taxon>Gunneridae</taxon>
        <taxon>Pentapetalae</taxon>
        <taxon>asterids</taxon>
        <taxon>lamiids</taxon>
        <taxon>Boraginales</taxon>
        <taxon>Boraginaceae</taxon>
        <taxon>Boraginoideae</taxon>
        <taxon>Lithospermeae</taxon>
        <taxon>Lithospermum</taxon>
    </lineage>
</organism>
<evidence type="ECO:0000313" key="3">
    <source>
        <dbReference type="Proteomes" id="UP001454036"/>
    </source>
</evidence>
<gene>
    <name evidence="2" type="ORF">LIER_24578</name>
</gene>
<feature type="compositionally biased region" description="Basic and acidic residues" evidence="1">
    <location>
        <begin position="20"/>
        <end position="39"/>
    </location>
</feature>
<reference evidence="2 3" key="1">
    <citation type="submission" date="2024-01" db="EMBL/GenBank/DDBJ databases">
        <title>The complete chloroplast genome sequence of Lithospermum erythrorhizon: insights into the phylogenetic relationship among Boraginaceae species and the maternal lineages of purple gromwells.</title>
        <authorList>
            <person name="Okada T."/>
            <person name="Watanabe K."/>
        </authorList>
    </citation>
    <scope>NUCLEOTIDE SEQUENCE [LARGE SCALE GENOMIC DNA]</scope>
</reference>
<name>A0AAV3R331_LITER</name>
<comment type="caution">
    <text evidence="2">The sequence shown here is derived from an EMBL/GenBank/DDBJ whole genome shotgun (WGS) entry which is preliminary data.</text>
</comment>
<evidence type="ECO:0000256" key="1">
    <source>
        <dbReference type="SAM" id="MobiDB-lite"/>
    </source>
</evidence>
<dbReference type="AlphaFoldDB" id="A0AAV3R331"/>
<dbReference type="Proteomes" id="UP001454036">
    <property type="component" value="Unassembled WGS sequence"/>
</dbReference>
<dbReference type="EMBL" id="BAABME010007174">
    <property type="protein sequence ID" value="GAA0170280.1"/>
    <property type="molecule type" value="Genomic_DNA"/>
</dbReference>